<dbReference type="SMART" id="SM00347">
    <property type="entry name" value="HTH_MARR"/>
    <property type="match status" value="1"/>
</dbReference>
<protein>
    <submittedName>
        <fullName evidence="5">MarR family protein</fullName>
    </submittedName>
</protein>
<keyword evidence="1" id="KW-0805">Transcription regulation</keyword>
<dbReference type="GO" id="GO:0003677">
    <property type="term" value="F:DNA binding"/>
    <property type="evidence" value="ECO:0007669"/>
    <property type="project" value="UniProtKB-KW"/>
</dbReference>
<dbReference type="PANTHER" id="PTHR42756">
    <property type="entry name" value="TRANSCRIPTIONAL REGULATOR, MARR"/>
    <property type="match status" value="1"/>
</dbReference>
<dbReference type="SUPFAM" id="SSF46785">
    <property type="entry name" value="Winged helix' DNA-binding domain"/>
    <property type="match status" value="1"/>
</dbReference>
<reference evidence="5" key="1">
    <citation type="submission" date="2019-11" db="EMBL/GenBank/DDBJ databases">
        <authorList>
            <person name="Feng L."/>
        </authorList>
    </citation>
    <scope>NUCLEOTIDE SEQUENCE</scope>
    <source>
        <strain evidence="5">VrattiLFYP33</strain>
    </source>
</reference>
<keyword evidence="2" id="KW-0238">DNA-binding</keyword>
<name>A0A6N3FDH3_9FIRM</name>
<proteinExistence type="predicted"/>
<dbReference type="Gene3D" id="1.10.10.10">
    <property type="entry name" value="Winged helix-like DNA-binding domain superfamily/Winged helix DNA-binding domain"/>
    <property type="match status" value="1"/>
</dbReference>
<dbReference type="InterPro" id="IPR000835">
    <property type="entry name" value="HTH_MarR-typ"/>
</dbReference>
<organism evidence="5">
    <name type="scientific">Veillonella ratti</name>
    <dbReference type="NCBI Taxonomy" id="103892"/>
    <lineage>
        <taxon>Bacteria</taxon>
        <taxon>Bacillati</taxon>
        <taxon>Bacillota</taxon>
        <taxon>Negativicutes</taxon>
        <taxon>Veillonellales</taxon>
        <taxon>Veillonellaceae</taxon>
        <taxon>Veillonella</taxon>
    </lineage>
</organism>
<dbReference type="Pfam" id="PF12802">
    <property type="entry name" value="MarR_2"/>
    <property type="match status" value="1"/>
</dbReference>
<sequence>MEQLRKQQIQALGCYFGRIVELYADWAKQEGLSYNKLAVIMTIFYGEKATQREICSECALPKQTVSTICKGFEQTGLITYTAGTEDNREKYMALTAKGLATYRPVMEKLQAVEFYALQKMGDEKVALMLACMEQFTSAFAEGAKEVTK</sequence>
<dbReference type="PROSITE" id="PS50995">
    <property type="entry name" value="HTH_MARR_2"/>
    <property type="match status" value="1"/>
</dbReference>
<dbReference type="GO" id="GO:0003700">
    <property type="term" value="F:DNA-binding transcription factor activity"/>
    <property type="evidence" value="ECO:0007669"/>
    <property type="project" value="InterPro"/>
</dbReference>
<dbReference type="InterPro" id="IPR036390">
    <property type="entry name" value="WH_DNA-bd_sf"/>
</dbReference>
<evidence type="ECO:0000256" key="1">
    <source>
        <dbReference type="ARBA" id="ARBA00023015"/>
    </source>
</evidence>
<dbReference type="RefSeq" id="WP_156705785.1">
    <property type="nucleotide sequence ID" value="NZ_CACRUX010000098.1"/>
</dbReference>
<evidence type="ECO:0000313" key="5">
    <source>
        <dbReference type="EMBL" id="VYU50102.1"/>
    </source>
</evidence>
<dbReference type="EMBL" id="CACRUX010000098">
    <property type="protein sequence ID" value="VYU50102.1"/>
    <property type="molecule type" value="Genomic_DNA"/>
</dbReference>
<dbReference type="AlphaFoldDB" id="A0A6N3FDH3"/>
<dbReference type="InterPro" id="IPR036388">
    <property type="entry name" value="WH-like_DNA-bd_sf"/>
</dbReference>
<keyword evidence="3" id="KW-0804">Transcription</keyword>
<evidence type="ECO:0000256" key="2">
    <source>
        <dbReference type="ARBA" id="ARBA00023125"/>
    </source>
</evidence>
<evidence type="ECO:0000259" key="4">
    <source>
        <dbReference type="PROSITE" id="PS50995"/>
    </source>
</evidence>
<feature type="domain" description="HTH marR-type" evidence="4">
    <location>
        <begin position="1"/>
        <end position="137"/>
    </location>
</feature>
<dbReference type="PANTHER" id="PTHR42756:SF1">
    <property type="entry name" value="TRANSCRIPTIONAL REPRESSOR OF EMRAB OPERON"/>
    <property type="match status" value="1"/>
</dbReference>
<evidence type="ECO:0000256" key="3">
    <source>
        <dbReference type="ARBA" id="ARBA00023163"/>
    </source>
</evidence>
<gene>
    <name evidence="5" type="ORF">VRLFYP33_02273</name>
</gene>
<accession>A0A6N3FDH3</accession>